<accession>A0A1I2DX78</accession>
<name>A0A1I2DX78_9BACT</name>
<gene>
    <name evidence="4" type="ORF">SAMN05444380_12066</name>
</gene>
<evidence type="ECO:0000313" key="5">
    <source>
        <dbReference type="Proteomes" id="UP000181976"/>
    </source>
</evidence>
<proteinExistence type="predicted"/>
<dbReference type="InterPro" id="IPR001303">
    <property type="entry name" value="Aldolase_II/adducin_N"/>
</dbReference>
<organism evidence="4 5">
    <name type="scientific">Thermophagus xiamenensis</name>
    <dbReference type="NCBI Taxonomy" id="385682"/>
    <lineage>
        <taxon>Bacteria</taxon>
        <taxon>Pseudomonadati</taxon>
        <taxon>Bacteroidota</taxon>
        <taxon>Bacteroidia</taxon>
        <taxon>Marinilabiliales</taxon>
        <taxon>Marinilabiliaceae</taxon>
        <taxon>Thermophagus</taxon>
    </lineage>
</organism>
<dbReference type="InterPro" id="IPR050197">
    <property type="entry name" value="Aldolase_class_II_sugar_metab"/>
</dbReference>
<dbReference type="InParanoid" id="A0A1I2DX78"/>
<dbReference type="SUPFAM" id="SSF53639">
    <property type="entry name" value="AraD/HMP-PK domain-like"/>
    <property type="match status" value="1"/>
</dbReference>
<dbReference type="AlphaFoldDB" id="A0A1I2DX78"/>
<dbReference type="RefSeq" id="WP_010526596.1">
    <property type="nucleotide sequence ID" value="NZ_AFSL01000012.1"/>
</dbReference>
<evidence type="ECO:0000313" key="4">
    <source>
        <dbReference type="EMBL" id="SFE85244.1"/>
    </source>
</evidence>
<dbReference type="SMART" id="SM01007">
    <property type="entry name" value="Aldolase_II"/>
    <property type="match status" value="1"/>
</dbReference>
<evidence type="ECO:0000259" key="3">
    <source>
        <dbReference type="SMART" id="SM01007"/>
    </source>
</evidence>
<reference evidence="4 5" key="1">
    <citation type="submission" date="2016-10" db="EMBL/GenBank/DDBJ databases">
        <authorList>
            <person name="de Groot N.N."/>
        </authorList>
    </citation>
    <scope>NUCLEOTIDE SEQUENCE [LARGE SCALE GENOMIC DNA]</scope>
    <source>
        <strain evidence="4 5">DSM 19012</strain>
    </source>
</reference>
<dbReference type="GO" id="GO:0019323">
    <property type="term" value="P:pentose catabolic process"/>
    <property type="evidence" value="ECO:0007669"/>
    <property type="project" value="TreeGrafter"/>
</dbReference>
<evidence type="ECO:0000256" key="2">
    <source>
        <dbReference type="ARBA" id="ARBA00023239"/>
    </source>
</evidence>
<dbReference type="GO" id="GO:0005829">
    <property type="term" value="C:cytosol"/>
    <property type="evidence" value="ECO:0007669"/>
    <property type="project" value="TreeGrafter"/>
</dbReference>
<dbReference type="eggNOG" id="COG3347">
    <property type="taxonomic scope" value="Bacteria"/>
</dbReference>
<dbReference type="STRING" id="385682.SAMN05444380_12066"/>
<dbReference type="Gene3D" id="3.40.225.10">
    <property type="entry name" value="Class II aldolase/adducin N-terminal domain"/>
    <property type="match status" value="1"/>
</dbReference>
<keyword evidence="1" id="KW-0479">Metal-binding</keyword>
<sequence>MRQSIQELIEISRKFGKDKSYTIAGGGNTSFKTDEEMWVKASGFGLANISEEGFVRMDRKKLEVISSKEYSSDPFNREKEVKEDLENACIERGKRPSVETSLHNAINYSFVVHMHPYLINAVLCGNEAETTVRKLWGDQVVFVPYTDPGYVLFKKVENEISHFENQFGAVPKVIFLQNHGIFVGADTVDEVEEIYRQIMDDIIHSIPFDARSFSFSDLSFDIDRELKFPASFLRSKGLSFKSRNNILIERFSKSKEQFRKISAPFTPDVIVYCKSKYLFVDEDMQHNPSNIERAIKAFNVENGFFPKILLVQGKGLIGIGETEKQLNNALDVFEDQMKIGWFSEFFGGPHSMTPSQIAFIDTWEVENYRRKVSE</sequence>
<dbReference type="InterPro" id="IPR036409">
    <property type="entry name" value="Aldolase_II/adducin_N_sf"/>
</dbReference>
<evidence type="ECO:0000256" key="1">
    <source>
        <dbReference type="ARBA" id="ARBA00022723"/>
    </source>
</evidence>
<dbReference type="PANTHER" id="PTHR22789">
    <property type="entry name" value="FUCULOSE PHOSPHATE ALDOLASE"/>
    <property type="match status" value="1"/>
</dbReference>
<feature type="domain" description="Class II aldolase/adducin N-terminal" evidence="3">
    <location>
        <begin position="6"/>
        <end position="199"/>
    </location>
</feature>
<keyword evidence="2" id="KW-0456">Lyase</keyword>
<protein>
    <submittedName>
        <fullName evidence="4">Rhamnose utilisation protein RhaD, predicted bifunctional aldolase and dehydrogenase</fullName>
    </submittedName>
</protein>
<dbReference type="PANTHER" id="PTHR22789:SF0">
    <property type="entry name" value="3-OXO-TETRONATE 4-PHOSPHATE DECARBOXYLASE-RELATED"/>
    <property type="match status" value="1"/>
</dbReference>
<dbReference type="Pfam" id="PF00596">
    <property type="entry name" value="Aldolase_II"/>
    <property type="match status" value="1"/>
</dbReference>
<dbReference type="GO" id="GO:0016832">
    <property type="term" value="F:aldehyde-lyase activity"/>
    <property type="evidence" value="ECO:0007669"/>
    <property type="project" value="TreeGrafter"/>
</dbReference>
<keyword evidence="5" id="KW-1185">Reference proteome</keyword>
<dbReference type="OrthoDB" id="9774430at2"/>
<dbReference type="Proteomes" id="UP000181976">
    <property type="component" value="Unassembled WGS sequence"/>
</dbReference>
<dbReference type="GO" id="GO:0046872">
    <property type="term" value="F:metal ion binding"/>
    <property type="evidence" value="ECO:0007669"/>
    <property type="project" value="UniProtKB-KW"/>
</dbReference>
<dbReference type="EMBL" id="FONA01000020">
    <property type="protein sequence ID" value="SFE85244.1"/>
    <property type="molecule type" value="Genomic_DNA"/>
</dbReference>